<comment type="caution">
    <text evidence="2">The sequence shown here is derived from an EMBL/GenBank/DDBJ whole genome shotgun (WGS) entry which is preliminary data.</text>
</comment>
<dbReference type="AlphaFoldDB" id="A0A0U9HXN7"/>
<proteinExistence type="predicted"/>
<reference evidence="3" key="1">
    <citation type="submission" date="2016-01" db="EMBL/GenBank/DDBJ databases">
        <title>Draft genome sequence of Thermodesulfovibrio aggregans strain TGE-P1.</title>
        <authorList>
            <person name="Sekiguchi Y."/>
            <person name="Ohashi A."/>
            <person name="Matsuura N."/>
            <person name="Tourlousse M.D."/>
        </authorList>
    </citation>
    <scope>NUCLEOTIDE SEQUENCE [LARGE SCALE GENOMIC DNA]</scope>
    <source>
        <strain evidence="3">TGE-P1</strain>
    </source>
</reference>
<dbReference type="Proteomes" id="UP000054976">
    <property type="component" value="Unassembled WGS sequence"/>
</dbReference>
<accession>A0A0U9HXN7</accession>
<organism evidence="2 3">
    <name type="scientific">Thermodesulfovibrio aggregans</name>
    <dbReference type="NCBI Taxonomy" id="86166"/>
    <lineage>
        <taxon>Bacteria</taxon>
        <taxon>Pseudomonadati</taxon>
        <taxon>Nitrospirota</taxon>
        <taxon>Thermodesulfovibrionia</taxon>
        <taxon>Thermodesulfovibrionales</taxon>
        <taxon>Thermodesulfovibrionaceae</taxon>
        <taxon>Thermodesulfovibrio</taxon>
    </lineage>
</organism>
<keyword evidence="3" id="KW-1185">Reference proteome</keyword>
<evidence type="ECO:0000313" key="3">
    <source>
        <dbReference type="Proteomes" id="UP000054976"/>
    </source>
</evidence>
<name>A0A0U9HXN7_9BACT</name>
<keyword evidence="1" id="KW-0175">Coiled coil</keyword>
<feature type="coiled-coil region" evidence="1">
    <location>
        <begin position="69"/>
        <end position="211"/>
    </location>
</feature>
<dbReference type="STRING" id="86166.TAGGR_1701"/>
<evidence type="ECO:0000256" key="1">
    <source>
        <dbReference type="SAM" id="Coils"/>
    </source>
</evidence>
<sequence>MQETDEEEIVQAWIAENFSRKNYTSTEQIAILEKIDHIFFKKNEILPYLSEIAQKLNLPEEKLKHLQNFPELIEKIKELLEQKENVQVEVVKEIIEKKVVDEKLIQEKKELEYQISSILKEKENLNNQLNETKKQLEILKEKIEQKELELKNFKPDEELKKEVEELKNQIKILSHNKELLEKNLKDKDAIIAEKEREKLKLYEELSEKIEMVNNQMFEYTVTIIKSLLTDVEETLTKFENCFSAIKDKENMLVIHDHFQKIKDIIINKLNKVEESIIEKFPD</sequence>
<gene>
    <name evidence="2" type="ORF">TAGGR_1701</name>
</gene>
<evidence type="ECO:0000313" key="2">
    <source>
        <dbReference type="EMBL" id="GAQ94517.1"/>
    </source>
</evidence>
<protein>
    <submittedName>
        <fullName evidence="2">Uncharacterized protein</fullName>
    </submittedName>
</protein>
<dbReference type="EMBL" id="BCNO01000001">
    <property type="protein sequence ID" value="GAQ94517.1"/>
    <property type="molecule type" value="Genomic_DNA"/>
</dbReference>